<reference evidence="3" key="1">
    <citation type="submission" date="2012-12" db="EMBL/GenBank/DDBJ databases">
        <authorList>
            <person name="Hellsten U."/>
            <person name="Grimwood J."/>
            <person name="Chapman J.A."/>
            <person name="Shapiro H."/>
            <person name="Aerts A."/>
            <person name="Otillar R.P."/>
            <person name="Terry A.Y."/>
            <person name="Boore J.L."/>
            <person name="Simakov O."/>
            <person name="Marletaz F."/>
            <person name="Cho S.-J."/>
            <person name="Edsinger-Gonzales E."/>
            <person name="Havlak P."/>
            <person name="Kuo D.-H."/>
            <person name="Larsson T."/>
            <person name="Lv J."/>
            <person name="Arendt D."/>
            <person name="Savage R."/>
            <person name="Osoegawa K."/>
            <person name="de Jong P."/>
            <person name="Lindberg D.R."/>
            <person name="Seaver E.C."/>
            <person name="Weisblat D.A."/>
            <person name="Putnam N.H."/>
            <person name="Grigoriev I.V."/>
            <person name="Rokhsar D.S."/>
        </authorList>
    </citation>
    <scope>NUCLEOTIDE SEQUENCE</scope>
    <source>
        <strain evidence="3">I ESC-2004</strain>
    </source>
</reference>
<dbReference type="SUPFAM" id="SSF46689">
    <property type="entry name" value="Homeodomain-like"/>
    <property type="match status" value="1"/>
</dbReference>
<sequence length="233" mass="25863">MATKRKITCVTLETKFLAISEKAIADKFGIPPSTLSTWIRNSEKIQAHYRESGALKWSRTELCSGSVDQSRAAVGGGGLPPDGSLRAKAPADTESWLNERYPDLMTPLKSLVNSGDARSQCSLTSSGQLCRFDSSSGAAVSSLWRGYSDRSICCETSPGDCRGWGKRCQMQKRPHLFLMCRFPVTQPWHLWWAATTGQLRFRTLWVDSYCKCMRSYKLFPAASEAVAPVPLRP</sequence>
<gene>
    <name evidence="1" type="ORF">CAPTEDRAFT_189850</name>
</gene>
<dbReference type="Proteomes" id="UP000014760">
    <property type="component" value="Unassembled WGS sequence"/>
</dbReference>
<dbReference type="AlphaFoldDB" id="R7VFE9"/>
<dbReference type="OrthoDB" id="6601468at2759"/>
<accession>R7VFE9</accession>
<dbReference type="EMBL" id="KB292434">
    <property type="protein sequence ID" value="ELU17573.1"/>
    <property type="molecule type" value="Genomic_DNA"/>
</dbReference>
<proteinExistence type="predicted"/>
<dbReference type="EMBL" id="AMQN01035680">
    <property type="status" value="NOT_ANNOTATED_CDS"/>
    <property type="molecule type" value="Genomic_DNA"/>
</dbReference>
<dbReference type="Gene3D" id="1.10.10.60">
    <property type="entry name" value="Homeodomain-like"/>
    <property type="match status" value="1"/>
</dbReference>
<evidence type="ECO:0000313" key="1">
    <source>
        <dbReference type="EMBL" id="ELU17573.1"/>
    </source>
</evidence>
<reference evidence="2" key="3">
    <citation type="submission" date="2015-06" db="UniProtKB">
        <authorList>
            <consortium name="EnsemblMetazoa"/>
        </authorList>
    </citation>
    <scope>IDENTIFICATION</scope>
</reference>
<name>R7VFE9_CAPTE</name>
<keyword evidence="3" id="KW-1185">Reference proteome</keyword>
<evidence type="ECO:0000313" key="3">
    <source>
        <dbReference type="Proteomes" id="UP000014760"/>
    </source>
</evidence>
<reference evidence="1 3" key="2">
    <citation type="journal article" date="2013" name="Nature">
        <title>Insights into bilaterian evolution from three spiralian genomes.</title>
        <authorList>
            <person name="Simakov O."/>
            <person name="Marletaz F."/>
            <person name="Cho S.J."/>
            <person name="Edsinger-Gonzales E."/>
            <person name="Havlak P."/>
            <person name="Hellsten U."/>
            <person name="Kuo D.H."/>
            <person name="Larsson T."/>
            <person name="Lv J."/>
            <person name="Arendt D."/>
            <person name="Savage R."/>
            <person name="Osoegawa K."/>
            <person name="de Jong P."/>
            <person name="Grimwood J."/>
            <person name="Chapman J.A."/>
            <person name="Shapiro H."/>
            <person name="Aerts A."/>
            <person name="Otillar R.P."/>
            <person name="Terry A.Y."/>
            <person name="Boore J.L."/>
            <person name="Grigoriev I.V."/>
            <person name="Lindberg D.R."/>
            <person name="Seaver E.C."/>
            <person name="Weisblat D.A."/>
            <person name="Putnam N.H."/>
            <person name="Rokhsar D.S."/>
        </authorList>
    </citation>
    <scope>NUCLEOTIDE SEQUENCE</scope>
    <source>
        <strain evidence="1 3">I ESC-2004</strain>
    </source>
</reference>
<dbReference type="EnsemblMetazoa" id="CapteT189850">
    <property type="protein sequence ID" value="CapteP189850"/>
    <property type="gene ID" value="CapteG189850"/>
</dbReference>
<evidence type="ECO:0000313" key="2">
    <source>
        <dbReference type="EnsemblMetazoa" id="CapteP189850"/>
    </source>
</evidence>
<organism evidence="1">
    <name type="scientific">Capitella teleta</name>
    <name type="common">Polychaete worm</name>
    <dbReference type="NCBI Taxonomy" id="283909"/>
    <lineage>
        <taxon>Eukaryota</taxon>
        <taxon>Metazoa</taxon>
        <taxon>Spiralia</taxon>
        <taxon>Lophotrochozoa</taxon>
        <taxon>Annelida</taxon>
        <taxon>Polychaeta</taxon>
        <taxon>Sedentaria</taxon>
        <taxon>Scolecida</taxon>
        <taxon>Capitellidae</taxon>
        <taxon>Capitella</taxon>
    </lineage>
</organism>
<dbReference type="HOGENOM" id="CLU_1190819_0_0_1"/>
<dbReference type="InterPro" id="IPR009057">
    <property type="entry name" value="Homeodomain-like_sf"/>
</dbReference>
<protein>
    <submittedName>
        <fullName evidence="1 2">Uncharacterized protein</fullName>
    </submittedName>
</protein>